<keyword evidence="2" id="KW-0732">Signal</keyword>
<evidence type="ECO:0000256" key="2">
    <source>
        <dbReference type="SAM" id="SignalP"/>
    </source>
</evidence>
<reference evidence="4" key="1">
    <citation type="journal article" date="2005" name="Nature">
        <title>The map-based sequence of the rice genome.</title>
        <authorList>
            <consortium name="International rice genome sequencing project (IRGSP)"/>
            <person name="Matsumoto T."/>
            <person name="Wu J."/>
            <person name="Kanamori H."/>
            <person name="Katayose Y."/>
            <person name="Fujisawa M."/>
            <person name="Namiki N."/>
            <person name="Mizuno H."/>
            <person name="Yamamoto K."/>
            <person name="Antonio B.A."/>
            <person name="Baba T."/>
            <person name="Sakata K."/>
            <person name="Nagamura Y."/>
            <person name="Aoki H."/>
            <person name="Arikawa K."/>
            <person name="Arita K."/>
            <person name="Bito T."/>
            <person name="Chiden Y."/>
            <person name="Fujitsuka N."/>
            <person name="Fukunaka R."/>
            <person name="Hamada M."/>
            <person name="Harada C."/>
            <person name="Hayashi A."/>
            <person name="Hijishita S."/>
            <person name="Honda M."/>
            <person name="Hosokawa S."/>
            <person name="Ichikawa Y."/>
            <person name="Idonuma A."/>
            <person name="Iijima M."/>
            <person name="Ikeda M."/>
            <person name="Ikeno M."/>
            <person name="Ito K."/>
            <person name="Ito S."/>
            <person name="Ito T."/>
            <person name="Ito Y."/>
            <person name="Ito Y."/>
            <person name="Iwabuchi A."/>
            <person name="Kamiya K."/>
            <person name="Karasawa W."/>
            <person name="Kurita K."/>
            <person name="Katagiri S."/>
            <person name="Kikuta A."/>
            <person name="Kobayashi H."/>
            <person name="Kobayashi N."/>
            <person name="Machita K."/>
            <person name="Maehara T."/>
            <person name="Masukawa M."/>
            <person name="Mizubayashi T."/>
            <person name="Mukai Y."/>
            <person name="Nagasaki H."/>
            <person name="Nagata Y."/>
            <person name="Naito S."/>
            <person name="Nakashima M."/>
            <person name="Nakama Y."/>
            <person name="Nakamichi Y."/>
            <person name="Nakamura M."/>
            <person name="Meguro A."/>
            <person name="Negishi M."/>
            <person name="Ohta I."/>
            <person name="Ohta T."/>
            <person name="Okamoto M."/>
            <person name="Ono N."/>
            <person name="Saji S."/>
            <person name="Sakaguchi M."/>
            <person name="Sakai K."/>
            <person name="Shibata M."/>
            <person name="Shimokawa T."/>
            <person name="Song J."/>
            <person name="Takazaki Y."/>
            <person name="Terasawa K."/>
            <person name="Tsugane M."/>
            <person name="Tsuji K."/>
            <person name="Ueda S."/>
            <person name="Waki K."/>
            <person name="Yamagata H."/>
            <person name="Yamamoto M."/>
            <person name="Yamamoto S."/>
            <person name="Yamane H."/>
            <person name="Yoshiki S."/>
            <person name="Yoshihara R."/>
            <person name="Yukawa K."/>
            <person name="Zhong H."/>
            <person name="Yano M."/>
            <person name="Yuan Q."/>
            <person name="Ouyang S."/>
            <person name="Liu J."/>
            <person name="Jones K.M."/>
            <person name="Gansberger K."/>
            <person name="Moffat K."/>
            <person name="Hill J."/>
            <person name="Bera J."/>
            <person name="Fadrosh D."/>
            <person name="Jin S."/>
            <person name="Johri S."/>
            <person name="Kim M."/>
            <person name="Overton L."/>
            <person name="Reardon M."/>
            <person name="Tsitrin T."/>
            <person name="Vuong H."/>
            <person name="Weaver B."/>
            <person name="Ciecko A."/>
            <person name="Tallon L."/>
            <person name="Jackson J."/>
            <person name="Pai G."/>
            <person name="Aken S.V."/>
            <person name="Utterback T."/>
            <person name="Reidmuller S."/>
            <person name="Feldblyum T."/>
            <person name="Hsiao J."/>
            <person name="Zismann V."/>
            <person name="Iobst S."/>
            <person name="de Vazeille A.R."/>
            <person name="Buell C.R."/>
            <person name="Ying K."/>
            <person name="Li Y."/>
            <person name="Lu T."/>
            <person name="Huang Y."/>
            <person name="Zhao Q."/>
            <person name="Feng Q."/>
            <person name="Zhang L."/>
            <person name="Zhu J."/>
            <person name="Weng Q."/>
            <person name="Mu J."/>
            <person name="Lu Y."/>
            <person name="Fan D."/>
            <person name="Liu Y."/>
            <person name="Guan J."/>
            <person name="Zhang Y."/>
            <person name="Yu S."/>
            <person name="Liu X."/>
            <person name="Zhang Y."/>
            <person name="Hong G."/>
            <person name="Han B."/>
            <person name="Choisne N."/>
            <person name="Demange N."/>
            <person name="Orjeda G."/>
            <person name="Samain S."/>
            <person name="Cattolico L."/>
            <person name="Pelletier E."/>
            <person name="Couloux A."/>
            <person name="Segurens B."/>
            <person name="Wincker P."/>
            <person name="D'Hont A."/>
            <person name="Scarpelli C."/>
            <person name="Weissenbach J."/>
            <person name="Salanoubat M."/>
            <person name="Quetier F."/>
            <person name="Yu Y."/>
            <person name="Kim H.R."/>
            <person name="Rambo T."/>
            <person name="Currie J."/>
            <person name="Collura K."/>
            <person name="Luo M."/>
            <person name="Yang T."/>
            <person name="Ammiraju J.S.S."/>
            <person name="Engler F."/>
            <person name="Soderlund C."/>
            <person name="Wing R.A."/>
            <person name="Palmer L.E."/>
            <person name="de la Bastide M."/>
            <person name="Spiegel L."/>
            <person name="Nascimento L."/>
            <person name="Zutavern T."/>
            <person name="O'Shaughnessy A."/>
            <person name="Dike S."/>
            <person name="Dedhia N."/>
            <person name="Preston R."/>
            <person name="Balija V."/>
            <person name="McCombie W.R."/>
            <person name="Chow T."/>
            <person name="Chen H."/>
            <person name="Chung M."/>
            <person name="Chen C."/>
            <person name="Shaw J."/>
            <person name="Wu H."/>
            <person name="Hsiao K."/>
            <person name="Chao Y."/>
            <person name="Chu M."/>
            <person name="Cheng C."/>
            <person name="Hour A."/>
            <person name="Lee P."/>
            <person name="Lin S."/>
            <person name="Lin Y."/>
            <person name="Liou J."/>
            <person name="Liu S."/>
            <person name="Hsing Y."/>
            <person name="Raghuvanshi S."/>
            <person name="Mohanty A."/>
            <person name="Bharti A.K."/>
            <person name="Gaur A."/>
            <person name="Gupta V."/>
            <person name="Kumar D."/>
            <person name="Ravi V."/>
            <person name="Vij S."/>
            <person name="Kapur A."/>
            <person name="Khurana P."/>
            <person name="Khurana P."/>
            <person name="Khurana J.P."/>
            <person name="Tyagi A.K."/>
            <person name="Gaikwad K."/>
            <person name="Singh A."/>
            <person name="Dalal V."/>
            <person name="Srivastava S."/>
            <person name="Dixit A."/>
            <person name="Pal A.K."/>
            <person name="Ghazi I.A."/>
            <person name="Yadav M."/>
            <person name="Pandit A."/>
            <person name="Bhargava A."/>
            <person name="Sureshbabu K."/>
            <person name="Batra K."/>
            <person name="Sharma T.R."/>
            <person name="Mohapatra T."/>
            <person name="Singh N.K."/>
            <person name="Messing J."/>
            <person name="Nelson A.B."/>
            <person name="Fuks G."/>
            <person name="Kavchok S."/>
            <person name="Keizer G."/>
            <person name="Linton E."/>
            <person name="Llaca V."/>
            <person name="Song R."/>
            <person name="Tanyolac B."/>
            <person name="Young S."/>
            <person name="Ho-Il K."/>
            <person name="Hahn J.H."/>
            <person name="Sangsakoo G."/>
            <person name="Vanavichit A."/>
            <person name="de Mattos Luiz.A.T."/>
            <person name="Zimmer P.D."/>
            <person name="Malone G."/>
            <person name="Dellagostin O."/>
            <person name="de Oliveira A.C."/>
            <person name="Bevan M."/>
            <person name="Bancroft I."/>
            <person name="Minx P."/>
            <person name="Cordum H."/>
            <person name="Wilson R."/>
            <person name="Cheng Z."/>
            <person name="Jin W."/>
            <person name="Jiang J."/>
            <person name="Leong S.A."/>
            <person name="Iwama H."/>
            <person name="Gojobori T."/>
            <person name="Itoh T."/>
            <person name="Niimura Y."/>
            <person name="Fujii Y."/>
            <person name="Habara T."/>
            <person name="Sakai H."/>
            <person name="Sato Y."/>
            <person name="Wilson G."/>
            <person name="Kumar K."/>
            <person name="McCouch S."/>
            <person name="Juretic N."/>
            <person name="Hoen D."/>
            <person name="Wright S."/>
            <person name="Bruskiewich R."/>
            <person name="Bureau T."/>
            <person name="Miyao A."/>
            <person name="Hirochika H."/>
            <person name="Nishikawa T."/>
            <person name="Kadowaki K."/>
            <person name="Sugiura M."/>
            <person name="Burr B."/>
            <person name="Sasaki T."/>
        </authorList>
    </citation>
    <scope>NUCLEOTIDE SEQUENCE [LARGE SCALE GENOMIC DNA]</scope>
    <source>
        <strain evidence="4">cv. Nipponbare</strain>
    </source>
</reference>
<proteinExistence type="predicted"/>
<dbReference type="PaxDb" id="39947-A0A0P0WSS7"/>
<evidence type="ECO:0000313" key="4">
    <source>
        <dbReference type="Proteomes" id="UP000059680"/>
    </source>
</evidence>
<accession>A0A0P0WSS7</accession>
<organism evidence="3 4">
    <name type="scientific">Oryza sativa subsp. japonica</name>
    <name type="common">Rice</name>
    <dbReference type="NCBI Taxonomy" id="39947"/>
    <lineage>
        <taxon>Eukaryota</taxon>
        <taxon>Viridiplantae</taxon>
        <taxon>Streptophyta</taxon>
        <taxon>Embryophyta</taxon>
        <taxon>Tracheophyta</taxon>
        <taxon>Spermatophyta</taxon>
        <taxon>Magnoliopsida</taxon>
        <taxon>Liliopsida</taxon>
        <taxon>Poales</taxon>
        <taxon>Poaceae</taxon>
        <taxon>BOP clade</taxon>
        <taxon>Oryzoideae</taxon>
        <taxon>Oryzeae</taxon>
        <taxon>Oryzinae</taxon>
        <taxon>Oryza</taxon>
        <taxon>Oryza sativa</taxon>
    </lineage>
</organism>
<feature type="region of interest" description="Disordered" evidence="1">
    <location>
        <begin position="28"/>
        <end position="90"/>
    </location>
</feature>
<dbReference type="Proteomes" id="UP000059680">
    <property type="component" value="Chromosome 6"/>
</dbReference>
<dbReference type="EMBL" id="AP014962">
    <property type="protein sequence ID" value="BAS96124.1"/>
    <property type="molecule type" value="Genomic_DNA"/>
</dbReference>
<evidence type="ECO:0000256" key="1">
    <source>
        <dbReference type="SAM" id="MobiDB-lite"/>
    </source>
</evidence>
<reference evidence="3 4" key="2">
    <citation type="journal article" date="2013" name="Plant Cell Physiol.">
        <title>Rice Annotation Project Database (RAP-DB): an integrative and interactive database for rice genomics.</title>
        <authorList>
            <person name="Sakai H."/>
            <person name="Lee S.S."/>
            <person name="Tanaka T."/>
            <person name="Numa H."/>
            <person name="Kim J."/>
            <person name="Kawahara Y."/>
            <person name="Wakimoto H."/>
            <person name="Yang C.C."/>
            <person name="Iwamoto M."/>
            <person name="Abe T."/>
            <person name="Yamada Y."/>
            <person name="Muto A."/>
            <person name="Inokuchi H."/>
            <person name="Ikemura T."/>
            <person name="Matsumoto T."/>
            <person name="Sasaki T."/>
            <person name="Itoh T."/>
        </authorList>
    </citation>
    <scope>NUCLEOTIDE SEQUENCE [LARGE SCALE GENOMIC DNA]</scope>
    <source>
        <strain evidence="4">cv. Nipponbare</strain>
    </source>
</reference>
<dbReference type="InParanoid" id="A0A0P0WSS7"/>
<feature type="signal peptide" evidence="2">
    <location>
        <begin position="1"/>
        <end position="21"/>
    </location>
</feature>
<protein>
    <submittedName>
        <fullName evidence="3">Os06g0144500 protein</fullName>
    </submittedName>
</protein>
<feature type="compositionally biased region" description="Low complexity" evidence="1">
    <location>
        <begin position="61"/>
        <end position="80"/>
    </location>
</feature>
<reference evidence="3 4" key="3">
    <citation type="journal article" date="2013" name="Rice">
        <title>Improvement of the Oryza sativa Nipponbare reference genome using next generation sequence and optical map data.</title>
        <authorList>
            <person name="Kawahara Y."/>
            <person name="de la Bastide M."/>
            <person name="Hamilton J.P."/>
            <person name="Kanamori H."/>
            <person name="McCombie W.R."/>
            <person name="Ouyang S."/>
            <person name="Schwartz D.C."/>
            <person name="Tanaka T."/>
            <person name="Wu J."/>
            <person name="Zhou S."/>
            <person name="Childs K.L."/>
            <person name="Davidson R.M."/>
            <person name="Lin H."/>
            <person name="Quesada-Ocampo L."/>
            <person name="Vaillancourt B."/>
            <person name="Sakai H."/>
            <person name="Lee S.S."/>
            <person name="Kim J."/>
            <person name="Numa H."/>
            <person name="Itoh T."/>
            <person name="Buell C.R."/>
            <person name="Matsumoto T."/>
        </authorList>
    </citation>
    <scope>NUCLEOTIDE SEQUENCE [LARGE SCALE GENOMIC DNA]</scope>
    <source>
        <strain evidence="4">cv. Nipponbare</strain>
    </source>
</reference>
<evidence type="ECO:0000313" key="3">
    <source>
        <dbReference type="EMBL" id="BAS96124.1"/>
    </source>
</evidence>
<feature type="chain" id="PRO_5006056851" evidence="2">
    <location>
        <begin position="22"/>
        <end position="123"/>
    </location>
</feature>
<keyword evidence="4" id="KW-1185">Reference proteome</keyword>
<name>A0A0P0WSS7_ORYSJ</name>
<gene>
    <name evidence="3" type="ordered locus">Os06g0144500</name>
    <name evidence="3" type="ORF">OSNPB_060144500</name>
</gene>
<sequence>MRGVNLAALLVIFLGVLSAAATTAAGRLPGVATTPTPAASLPINREPRGLHHAPSPAPAKMTTTQPPASASPAPAKMTTTQPPASASLPINREPRDFHVAAATAGSGSISKAALLLLPVMVAL</sequence>
<dbReference type="AlphaFoldDB" id="A0A0P0WSS7"/>